<dbReference type="Proteomes" id="UP001623290">
    <property type="component" value="Chromosome"/>
</dbReference>
<sequence length="76" mass="8340">MALLEDLAEKLAFDCMQAQKEIGPTADRLYQDVATHIGTASPSLEEAFLTACRLHMAALRAEDFMARRISALKSGK</sequence>
<name>A0ABZ1DXY0_9RHOB</name>
<protein>
    <submittedName>
        <fullName evidence="1">Uncharacterized protein</fullName>
    </submittedName>
</protein>
<accession>A0ABZ1DXY0</accession>
<dbReference type="RefSeq" id="WP_339107166.1">
    <property type="nucleotide sequence ID" value="NZ_CP135443.1"/>
</dbReference>
<gene>
    <name evidence="1" type="ORF">RPE78_11725</name>
</gene>
<evidence type="ECO:0000313" key="1">
    <source>
        <dbReference type="EMBL" id="WRY33343.1"/>
    </source>
</evidence>
<proteinExistence type="predicted"/>
<keyword evidence="2" id="KW-1185">Reference proteome</keyword>
<reference evidence="1 2" key="1">
    <citation type="submission" date="2023-09" db="EMBL/GenBank/DDBJ databases">
        <title>Thioclava shenzhenensis sp. nov., a multidrug resistant bacteria-antagonizing species isolated from coastal seawater.</title>
        <authorList>
            <person name="Long M."/>
        </authorList>
    </citation>
    <scope>NUCLEOTIDE SEQUENCE [LARGE SCALE GENOMIC DNA]</scope>
    <source>
        <strain evidence="1 2">FTW29</strain>
    </source>
</reference>
<evidence type="ECO:0000313" key="2">
    <source>
        <dbReference type="Proteomes" id="UP001623290"/>
    </source>
</evidence>
<dbReference type="EMBL" id="CP135443">
    <property type="protein sequence ID" value="WRY33343.1"/>
    <property type="molecule type" value="Genomic_DNA"/>
</dbReference>
<organism evidence="1 2">
    <name type="scientific">Thioclava litoralis</name>
    <dbReference type="NCBI Taxonomy" id="3076557"/>
    <lineage>
        <taxon>Bacteria</taxon>
        <taxon>Pseudomonadati</taxon>
        <taxon>Pseudomonadota</taxon>
        <taxon>Alphaproteobacteria</taxon>
        <taxon>Rhodobacterales</taxon>
        <taxon>Paracoccaceae</taxon>
        <taxon>Thioclava</taxon>
    </lineage>
</organism>